<dbReference type="GO" id="GO:0046872">
    <property type="term" value="F:metal ion binding"/>
    <property type="evidence" value="ECO:0007669"/>
    <property type="project" value="UniProtKB-KW"/>
</dbReference>
<evidence type="ECO:0000313" key="13">
    <source>
        <dbReference type="Proteomes" id="UP000009231"/>
    </source>
</evidence>
<dbReference type="AlphaFoldDB" id="F6D530"/>
<dbReference type="eggNOG" id="arCOG04121">
    <property type="taxonomic scope" value="Archaea"/>
</dbReference>
<proteinExistence type="inferred from homology"/>
<dbReference type="GO" id="GO:0004523">
    <property type="term" value="F:RNA-DNA hybrid ribonuclease activity"/>
    <property type="evidence" value="ECO:0007669"/>
    <property type="project" value="UniProtKB-UniRule"/>
</dbReference>
<keyword evidence="7 9" id="KW-0255">Endonuclease</keyword>
<dbReference type="InterPro" id="IPR012337">
    <property type="entry name" value="RNaseH-like_sf"/>
</dbReference>
<evidence type="ECO:0000256" key="6">
    <source>
        <dbReference type="ARBA" id="ARBA00022723"/>
    </source>
</evidence>
<name>F6D530_METPW</name>
<dbReference type="RefSeq" id="WP_013825067.1">
    <property type="nucleotide sequence ID" value="NC_015574.1"/>
</dbReference>
<evidence type="ECO:0000256" key="9">
    <source>
        <dbReference type="PROSITE-ProRule" id="PRU01319"/>
    </source>
</evidence>
<dbReference type="GO" id="GO:0005737">
    <property type="term" value="C:cytoplasm"/>
    <property type="evidence" value="ECO:0007669"/>
    <property type="project" value="UniProtKB-SubCell"/>
</dbReference>
<dbReference type="Pfam" id="PF01351">
    <property type="entry name" value="RNase_HII"/>
    <property type="match status" value="1"/>
</dbReference>
<sequence>MKVTSLTLNAHEIENLKSFISQRGLKKATSTTEYELLRVKDGNISIVLYKSGKLVHNGSEDSKRVTNAILEREEVYDYILGSDETGKGEWYGPLVVVATALSAEDILNLRKLGVRDSKTIKKTKLMEIAEELKKMSFEHRSIVLRPKKYNDLYSRFRRENKNLNDMMAWAHSAVIQDLLEKIQFKKAKVVIDKFDFEKTHYRLEKVDKTNLKIIQKSGAESETAVAAASIIAKYIFENEVDKLNRKYNIDLRKSKPEDIKRELLPEVGKIHFKNVKKCLKDLK</sequence>
<dbReference type="KEGG" id="mew:MSWAN_0527"/>
<comment type="subcellular location">
    <subcellularLocation>
        <location evidence="3">Cytoplasm</location>
    </subcellularLocation>
</comment>
<accession>F6D530</accession>
<dbReference type="HOGENOM" id="CLU_059546_3_0_2"/>
<dbReference type="PROSITE" id="PS51975">
    <property type="entry name" value="RNASE_H_2"/>
    <property type="match status" value="1"/>
</dbReference>
<gene>
    <name evidence="12" type="ordered locus">MSWAN_0527</name>
</gene>
<comment type="similarity">
    <text evidence="10">Belongs to the RNase HII family.</text>
</comment>
<keyword evidence="5 9" id="KW-0540">Nuclease</keyword>
<evidence type="ECO:0000256" key="2">
    <source>
        <dbReference type="ARBA" id="ARBA00004065"/>
    </source>
</evidence>
<dbReference type="CDD" id="cd06590">
    <property type="entry name" value="RNase_HII_bacteria_HIII_like"/>
    <property type="match status" value="1"/>
</dbReference>
<evidence type="ECO:0000256" key="8">
    <source>
        <dbReference type="ARBA" id="ARBA00022801"/>
    </source>
</evidence>
<comment type="cofactor">
    <cofactor evidence="9">
        <name>Mn(2+)</name>
        <dbReference type="ChEBI" id="CHEBI:29035"/>
    </cofactor>
    <cofactor evidence="9">
        <name>Mg(2+)</name>
        <dbReference type="ChEBI" id="CHEBI:18420"/>
    </cofactor>
    <text evidence="9">Manganese or magnesium. Binds 1 divalent metal ion per monomer in the absence of substrate. May bind a second metal ion after substrate binding.</text>
</comment>
<dbReference type="EMBL" id="CP002772">
    <property type="protein sequence ID" value="AEG17565.1"/>
    <property type="molecule type" value="Genomic_DNA"/>
</dbReference>
<feature type="binding site" evidence="9">
    <location>
        <position position="83"/>
    </location>
    <ligand>
        <name>a divalent metal cation</name>
        <dbReference type="ChEBI" id="CHEBI:60240"/>
    </ligand>
</feature>
<evidence type="ECO:0000256" key="7">
    <source>
        <dbReference type="ARBA" id="ARBA00022759"/>
    </source>
</evidence>
<dbReference type="Gene3D" id="3.30.420.10">
    <property type="entry name" value="Ribonuclease H-like superfamily/Ribonuclease H"/>
    <property type="match status" value="1"/>
</dbReference>
<evidence type="ECO:0000256" key="3">
    <source>
        <dbReference type="ARBA" id="ARBA00004496"/>
    </source>
</evidence>
<keyword evidence="6 9" id="KW-0479">Metal-binding</keyword>
<comment type="catalytic activity">
    <reaction evidence="1 9 10">
        <text>Endonucleolytic cleavage to 5'-phosphomonoester.</text>
        <dbReference type="EC" id="3.1.26.4"/>
    </reaction>
</comment>
<dbReference type="GeneID" id="10668014"/>
<feature type="binding site" evidence="9">
    <location>
        <position position="192"/>
    </location>
    <ligand>
        <name>a divalent metal cation</name>
        <dbReference type="ChEBI" id="CHEBI:60240"/>
    </ligand>
</feature>
<dbReference type="GO" id="GO:0006298">
    <property type="term" value="P:mismatch repair"/>
    <property type="evidence" value="ECO:0007669"/>
    <property type="project" value="TreeGrafter"/>
</dbReference>
<comment type="function">
    <text evidence="2 10">Endonuclease that specifically degrades the RNA of RNA-DNA hybrids.</text>
</comment>
<evidence type="ECO:0000313" key="12">
    <source>
        <dbReference type="EMBL" id="AEG17565.1"/>
    </source>
</evidence>
<evidence type="ECO:0000259" key="11">
    <source>
        <dbReference type="PROSITE" id="PS51975"/>
    </source>
</evidence>
<keyword evidence="4" id="KW-0963">Cytoplasm</keyword>
<dbReference type="GO" id="GO:0032299">
    <property type="term" value="C:ribonuclease H2 complex"/>
    <property type="evidence" value="ECO:0007669"/>
    <property type="project" value="TreeGrafter"/>
</dbReference>
<dbReference type="Gene3D" id="3.30.310.10">
    <property type="entry name" value="TATA-Binding Protein"/>
    <property type="match status" value="1"/>
</dbReference>
<dbReference type="InterPro" id="IPR001352">
    <property type="entry name" value="RNase_HII/HIII"/>
</dbReference>
<evidence type="ECO:0000256" key="5">
    <source>
        <dbReference type="ARBA" id="ARBA00022722"/>
    </source>
</evidence>
<dbReference type="GO" id="GO:0003723">
    <property type="term" value="F:RNA binding"/>
    <property type="evidence" value="ECO:0007669"/>
    <property type="project" value="UniProtKB-UniRule"/>
</dbReference>
<evidence type="ECO:0000256" key="10">
    <source>
        <dbReference type="RuleBase" id="RU003515"/>
    </source>
</evidence>
<dbReference type="PANTHER" id="PTHR10954">
    <property type="entry name" value="RIBONUCLEASE H2 SUBUNIT A"/>
    <property type="match status" value="1"/>
</dbReference>
<dbReference type="OrthoDB" id="117958at2157"/>
<keyword evidence="8 9" id="KW-0378">Hydrolase</keyword>
<dbReference type="PANTHER" id="PTHR10954:SF23">
    <property type="entry name" value="RIBONUCLEASE"/>
    <property type="match status" value="1"/>
</dbReference>
<evidence type="ECO:0000256" key="4">
    <source>
        <dbReference type="ARBA" id="ARBA00022490"/>
    </source>
</evidence>
<protein>
    <recommendedName>
        <fullName evidence="10">Ribonuclease</fullName>
        <ecNumber evidence="10">3.1.26.4</ecNumber>
    </recommendedName>
</protein>
<dbReference type="InterPro" id="IPR012295">
    <property type="entry name" value="TBP_dom_sf"/>
</dbReference>
<dbReference type="Proteomes" id="UP000009231">
    <property type="component" value="Chromosome"/>
</dbReference>
<keyword evidence="13" id="KW-1185">Reference proteome</keyword>
<dbReference type="STRING" id="868131.MSWAN_0527"/>
<dbReference type="InterPro" id="IPR036397">
    <property type="entry name" value="RNaseH_sf"/>
</dbReference>
<reference evidence="12 13" key="1">
    <citation type="journal article" date="2014" name="Int. J. Syst. Evol. Microbiol.">
        <title>Methanobacterium paludis sp. nov. and a novel strain of Methanobacterium lacus isolated from northern peatlands.</title>
        <authorList>
            <person name="Cadillo-Quiroz H."/>
            <person name="Brauer S.L."/>
            <person name="Goodson N."/>
            <person name="Yavitt J.B."/>
            <person name="Zinder S.H."/>
        </authorList>
    </citation>
    <scope>NUCLEOTIDE SEQUENCE [LARGE SCALE GENOMIC DNA]</scope>
    <source>
        <strain evidence="13">DSM 25820 / JCM 18151 / SWAN1</strain>
    </source>
</reference>
<evidence type="ECO:0000256" key="1">
    <source>
        <dbReference type="ARBA" id="ARBA00000077"/>
    </source>
</evidence>
<organism evidence="12 13">
    <name type="scientific">Methanobacterium paludis (strain DSM 25820 / JCM 18151 / SWAN1)</name>
    <dbReference type="NCBI Taxonomy" id="868131"/>
    <lineage>
        <taxon>Archaea</taxon>
        <taxon>Methanobacteriati</taxon>
        <taxon>Methanobacteriota</taxon>
        <taxon>Methanomada group</taxon>
        <taxon>Methanobacteria</taxon>
        <taxon>Methanobacteriales</taxon>
        <taxon>Methanobacteriaceae</taxon>
        <taxon>Methanobacterium</taxon>
    </lineage>
</organism>
<dbReference type="SUPFAM" id="SSF53098">
    <property type="entry name" value="Ribonuclease H-like"/>
    <property type="match status" value="1"/>
</dbReference>
<dbReference type="InterPro" id="IPR024567">
    <property type="entry name" value="RNase_HII/HIII_dom"/>
</dbReference>
<feature type="domain" description="RNase H type-2" evidence="11">
    <location>
        <begin position="77"/>
        <end position="283"/>
    </location>
</feature>
<dbReference type="EC" id="3.1.26.4" evidence="10"/>
<feature type="binding site" evidence="9">
    <location>
        <position position="84"/>
    </location>
    <ligand>
        <name>a divalent metal cation</name>
        <dbReference type="ChEBI" id="CHEBI:60240"/>
    </ligand>
</feature>
<dbReference type="GO" id="GO:0043137">
    <property type="term" value="P:DNA replication, removal of RNA primer"/>
    <property type="evidence" value="ECO:0007669"/>
    <property type="project" value="TreeGrafter"/>
</dbReference>